<feature type="compositionally biased region" description="Acidic residues" evidence="2">
    <location>
        <begin position="203"/>
        <end position="213"/>
    </location>
</feature>
<evidence type="ECO:0000256" key="2">
    <source>
        <dbReference type="SAM" id="MobiDB-lite"/>
    </source>
</evidence>
<evidence type="ECO:0000259" key="3">
    <source>
        <dbReference type="PROSITE" id="PS50157"/>
    </source>
</evidence>
<keyword evidence="5" id="KW-1185">Reference proteome</keyword>
<comment type="caution">
    <text evidence="4">The sequence shown here is derived from an EMBL/GenBank/DDBJ whole genome shotgun (WGS) entry which is preliminary data.</text>
</comment>
<dbReference type="GO" id="GO:0008270">
    <property type="term" value="F:zinc ion binding"/>
    <property type="evidence" value="ECO:0007669"/>
    <property type="project" value="UniProtKB-KW"/>
</dbReference>
<dbReference type="EMBL" id="JAACJN010000212">
    <property type="protein sequence ID" value="KAF5361204.1"/>
    <property type="molecule type" value="Genomic_DNA"/>
</dbReference>
<reference evidence="4 5" key="1">
    <citation type="journal article" date="2020" name="ISME J.">
        <title>Uncovering the hidden diversity of litter-decomposition mechanisms in mushroom-forming fungi.</title>
        <authorList>
            <person name="Floudas D."/>
            <person name="Bentzer J."/>
            <person name="Ahren D."/>
            <person name="Johansson T."/>
            <person name="Persson P."/>
            <person name="Tunlid A."/>
        </authorList>
    </citation>
    <scope>NUCLEOTIDE SEQUENCE [LARGE SCALE GENOMIC DNA]</scope>
    <source>
        <strain evidence="4 5">CBS 406.79</strain>
    </source>
</reference>
<organism evidence="4 5">
    <name type="scientific">Collybiopsis confluens</name>
    <dbReference type="NCBI Taxonomy" id="2823264"/>
    <lineage>
        <taxon>Eukaryota</taxon>
        <taxon>Fungi</taxon>
        <taxon>Dikarya</taxon>
        <taxon>Basidiomycota</taxon>
        <taxon>Agaricomycotina</taxon>
        <taxon>Agaricomycetes</taxon>
        <taxon>Agaricomycetidae</taxon>
        <taxon>Agaricales</taxon>
        <taxon>Marasmiineae</taxon>
        <taxon>Omphalotaceae</taxon>
        <taxon>Collybiopsis</taxon>
    </lineage>
</organism>
<dbReference type="OrthoDB" id="2418900at2759"/>
<keyword evidence="1" id="KW-0863">Zinc-finger</keyword>
<feature type="region of interest" description="Disordered" evidence="2">
    <location>
        <begin position="71"/>
        <end position="148"/>
    </location>
</feature>
<dbReference type="AlphaFoldDB" id="A0A8H5GA49"/>
<feature type="compositionally biased region" description="Low complexity" evidence="2">
    <location>
        <begin position="73"/>
        <end position="82"/>
    </location>
</feature>
<dbReference type="PROSITE" id="PS50157">
    <property type="entry name" value="ZINC_FINGER_C2H2_2"/>
    <property type="match status" value="1"/>
</dbReference>
<sequence>MEFECRVCQKRFANRGNRDRHIKTKQDQGHQAYYEHQIKAQAAQISRTFTRVIESAIPSGQLLGDRVSEHNDITTNDTTTSSMVVASNDDELRNATGSDDNHSSDSDMAMDIDTSDNNSNSDDSDSDLDDSGSLCSWPADFDQDIEPDDDFQEDLEKKFKETYNMMDIPMESTSKVDSTMDMDLDYPKFNFLPYNYLSSSELQDSDFNDEEASDPSSDVSVDELNDPGSAEEVSAPYRKMDRTLAEDEDEPRTWWWHPTAAEIVEKKSNIHQQWKSIFLENDARSPYNTKGSENAYYPFTSRLDWEIAEWAVKEKISQKSFNRLLKIPQVHTKLGLSYTNSRSMLKLVDEIPDKCGTWFTKQLSFRNCPDEHFTVHYRDPIEAIKSLWGDPALAEHLVYKPGKLFFGPIQSEENRIFSEMWTGGFWNAVQNVIPKGGTVCPVIIATDKTQLTRFAGNKAAYPVYLTIGNIPKALRRKPSARACVLIAYLSVDKPARGSLSKQDIKLRNYEIFHCSMAHVLNSLKTAGNPKGKGVRMIILSSVL</sequence>
<feature type="region of interest" description="Disordered" evidence="2">
    <location>
        <begin position="203"/>
        <end position="237"/>
    </location>
</feature>
<accession>A0A8H5GA49</accession>
<feature type="domain" description="C2H2-type" evidence="3">
    <location>
        <begin position="3"/>
        <end position="32"/>
    </location>
</feature>
<evidence type="ECO:0000256" key="1">
    <source>
        <dbReference type="PROSITE-ProRule" id="PRU00042"/>
    </source>
</evidence>
<dbReference type="InterPro" id="IPR041078">
    <property type="entry name" value="Plavaka"/>
</dbReference>
<dbReference type="Pfam" id="PF18759">
    <property type="entry name" value="Plavaka"/>
    <property type="match status" value="1"/>
</dbReference>
<evidence type="ECO:0000313" key="5">
    <source>
        <dbReference type="Proteomes" id="UP000518752"/>
    </source>
</evidence>
<gene>
    <name evidence="4" type="ORF">D9757_013606</name>
</gene>
<keyword evidence="1" id="KW-0479">Metal-binding</keyword>
<protein>
    <recommendedName>
        <fullName evidence="3">C2H2-type domain-containing protein</fullName>
    </recommendedName>
</protein>
<evidence type="ECO:0000313" key="4">
    <source>
        <dbReference type="EMBL" id="KAF5361204.1"/>
    </source>
</evidence>
<dbReference type="Proteomes" id="UP000518752">
    <property type="component" value="Unassembled WGS sequence"/>
</dbReference>
<dbReference type="InterPro" id="IPR013087">
    <property type="entry name" value="Znf_C2H2_type"/>
</dbReference>
<name>A0A8H5GA49_9AGAR</name>
<proteinExistence type="predicted"/>
<keyword evidence="1" id="KW-0862">Zinc</keyword>